<proteinExistence type="predicted"/>
<keyword evidence="1" id="KW-1185">Reference proteome</keyword>
<name>A0A0K0FPJ4_STRVS</name>
<protein>
    <submittedName>
        <fullName evidence="2">Cilia- and flagella-associated protein 299</fullName>
    </submittedName>
</protein>
<organism evidence="1 2">
    <name type="scientific">Strongyloides venezuelensis</name>
    <name type="common">Threadworm</name>
    <dbReference type="NCBI Taxonomy" id="75913"/>
    <lineage>
        <taxon>Eukaryota</taxon>
        <taxon>Metazoa</taxon>
        <taxon>Ecdysozoa</taxon>
        <taxon>Nematoda</taxon>
        <taxon>Chromadorea</taxon>
        <taxon>Rhabditida</taxon>
        <taxon>Tylenchina</taxon>
        <taxon>Panagrolaimomorpha</taxon>
        <taxon>Strongyloidoidea</taxon>
        <taxon>Strongyloididae</taxon>
        <taxon>Strongyloides</taxon>
    </lineage>
</organism>
<dbReference type="Proteomes" id="UP000035680">
    <property type="component" value="Unassembled WGS sequence"/>
</dbReference>
<dbReference type="AlphaFoldDB" id="A0A0K0FPJ4"/>
<sequence length="207" mass="24372">MQKATHNILEQCDYLRRWNLLSKRMVLVKTIPQNSIYKNDEAIKGTPSNNTFEKEILTYLYALWKLQHDVCGIEEIVISPEAIEGAKFLMVLKSINVFHYIFEYSKNIRCRSFYNHLFAMRNPKEIMLKLNDKNETIDQYDLALFADTVNIKIQLFDFTLKNVNNQGICSIYPSSDCRYGNEIFMVKLKKDGPIFPLYHLPDDVYYS</sequence>
<accession>A0A0K0FPJ4</accession>
<reference evidence="1" key="1">
    <citation type="submission" date="2014-07" db="EMBL/GenBank/DDBJ databases">
        <authorList>
            <person name="Martin A.A"/>
            <person name="De Silva N."/>
        </authorList>
    </citation>
    <scope>NUCLEOTIDE SEQUENCE</scope>
</reference>
<reference evidence="2" key="2">
    <citation type="submission" date="2015-08" db="UniProtKB">
        <authorList>
            <consortium name="WormBaseParasite"/>
        </authorList>
    </citation>
    <scope>IDENTIFICATION</scope>
</reference>
<evidence type="ECO:0000313" key="2">
    <source>
        <dbReference type="WBParaSite" id="SVE_1105100.1"/>
    </source>
</evidence>
<evidence type="ECO:0000313" key="1">
    <source>
        <dbReference type="Proteomes" id="UP000035680"/>
    </source>
</evidence>
<dbReference type="WBParaSite" id="SVE_1105100.1">
    <property type="protein sequence ID" value="SVE_1105100.1"/>
    <property type="gene ID" value="SVE_1105100"/>
</dbReference>